<organism evidence="1 2">
    <name type="scientific">Peribacillus huizhouensis</name>
    <dbReference type="NCBI Taxonomy" id="1501239"/>
    <lineage>
        <taxon>Bacteria</taxon>
        <taxon>Bacillati</taxon>
        <taxon>Bacillota</taxon>
        <taxon>Bacilli</taxon>
        <taxon>Bacillales</taxon>
        <taxon>Bacillaceae</taxon>
        <taxon>Peribacillus</taxon>
    </lineage>
</organism>
<evidence type="ECO:0000313" key="1">
    <source>
        <dbReference type="EMBL" id="MBA9025625.1"/>
    </source>
</evidence>
<keyword evidence="2" id="KW-1185">Reference proteome</keyword>
<dbReference type="RefSeq" id="WP_182501694.1">
    <property type="nucleotide sequence ID" value="NZ_JACJHX010000002.1"/>
</dbReference>
<gene>
    <name evidence="1" type="ORF">HNP81_000908</name>
</gene>
<protein>
    <recommendedName>
        <fullName evidence="3">Fe3+ hydroxamate ABC transporter substrate-binding protein</fullName>
    </recommendedName>
</protein>
<accession>A0ABR6CKS0</accession>
<dbReference type="EMBL" id="JACJHX010000002">
    <property type="protein sequence ID" value="MBA9025625.1"/>
    <property type="molecule type" value="Genomic_DNA"/>
</dbReference>
<name>A0ABR6CKS0_9BACI</name>
<evidence type="ECO:0000313" key="2">
    <source>
        <dbReference type="Proteomes" id="UP000626697"/>
    </source>
</evidence>
<proteinExistence type="predicted"/>
<comment type="caution">
    <text evidence="1">The sequence shown here is derived from an EMBL/GenBank/DDBJ whole genome shotgun (WGS) entry which is preliminary data.</text>
</comment>
<reference evidence="1 2" key="1">
    <citation type="submission" date="2020-08" db="EMBL/GenBank/DDBJ databases">
        <title>Genomic Encyclopedia of Type Strains, Phase IV (KMG-IV): sequencing the most valuable type-strain genomes for metagenomic binning, comparative biology and taxonomic classification.</title>
        <authorList>
            <person name="Goeker M."/>
        </authorList>
    </citation>
    <scope>NUCLEOTIDE SEQUENCE [LARGE SCALE GENOMIC DNA]</scope>
    <source>
        <strain evidence="1 2">DSM 105481</strain>
    </source>
</reference>
<evidence type="ECO:0008006" key="3">
    <source>
        <dbReference type="Google" id="ProtNLM"/>
    </source>
</evidence>
<sequence length="54" mass="6152">MFKRILSCSVCGGDIKDGEEIYAKMEAPSKKVMVEIKAYLKDKSEIICKDCYDK</sequence>
<dbReference type="Proteomes" id="UP000626697">
    <property type="component" value="Unassembled WGS sequence"/>
</dbReference>